<keyword evidence="2" id="KW-1185">Reference proteome</keyword>
<dbReference type="Proteomes" id="UP000190423">
    <property type="component" value="Unassembled WGS sequence"/>
</dbReference>
<dbReference type="EMBL" id="FUWG01000002">
    <property type="protein sequence ID" value="SJZ29604.1"/>
    <property type="molecule type" value="Genomic_DNA"/>
</dbReference>
<protein>
    <submittedName>
        <fullName evidence="1">Uncharacterized protein</fullName>
    </submittedName>
</protein>
<dbReference type="RefSeq" id="WP_078932027.1">
    <property type="nucleotide sequence ID" value="NZ_FUWG01000002.1"/>
</dbReference>
<reference evidence="1 2" key="1">
    <citation type="submission" date="2017-02" db="EMBL/GenBank/DDBJ databases">
        <authorList>
            <person name="Peterson S.W."/>
        </authorList>
    </citation>
    <scope>NUCLEOTIDE SEQUENCE [LARGE SCALE GENOMIC DNA]</scope>
    <source>
        <strain evidence="1 2">ATCC BAA-908</strain>
    </source>
</reference>
<dbReference type="AlphaFoldDB" id="A0A1T4JHG3"/>
<name>A0A1T4JHG3_TREPO</name>
<proteinExistence type="predicted"/>
<evidence type="ECO:0000313" key="2">
    <source>
        <dbReference type="Proteomes" id="UP000190423"/>
    </source>
</evidence>
<sequence>MKKIYFMVGISEPEYTVHPNDIMMMFKANMIFVAQKDDTVNDTVNAILALIVTSSSCDIPYIRPLYDTISRLSE</sequence>
<evidence type="ECO:0000313" key="1">
    <source>
        <dbReference type="EMBL" id="SJZ29604.1"/>
    </source>
</evidence>
<dbReference type="GeneID" id="78315430"/>
<organism evidence="1 2">
    <name type="scientific">Treponema porcinum</name>
    <dbReference type="NCBI Taxonomy" id="261392"/>
    <lineage>
        <taxon>Bacteria</taxon>
        <taxon>Pseudomonadati</taxon>
        <taxon>Spirochaetota</taxon>
        <taxon>Spirochaetia</taxon>
        <taxon>Spirochaetales</taxon>
        <taxon>Treponemataceae</taxon>
        <taxon>Treponema</taxon>
    </lineage>
</organism>
<gene>
    <name evidence="1" type="ORF">SAMN02745149_00106</name>
</gene>
<accession>A0A1T4JHG3</accession>